<dbReference type="Pfam" id="PF00768">
    <property type="entry name" value="Peptidase_S11"/>
    <property type="match status" value="1"/>
</dbReference>
<dbReference type="InterPro" id="IPR018044">
    <property type="entry name" value="Peptidase_S11"/>
</dbReference>
<sequence>MTKKLTFPLTGFFIISLFLYFSYLVTYLKPPEGFSKETEVSVSEFVDLLPTPAPYPVFQNLTSFPRLTAESIYMIDIDSMVTLYEKNAEELLLPASVTKIMTALVALENYPLGQILTFDGTKIEGNGLGLKKGEQMSVENLLYGTLIGSGNDAAYVLASNFPSGLAGFTERMNRRAEELNLLNTHFVNPMGLDQEGQYSTAKDLAMLSIAALKNPSFARIVAIPSLIITDVTKKLVYNLKNTNELISEDNGFKGIKTGWTENAGECLVALYDKDSHRIITVVLHSQDRKGETKQITSWLSDNFVWEKITPQISYR</sequence>
<feature type="active site" evidence="7">
    <location>
        <position position="149"/>
    </location>
</feature>
<dbReference type="GO" id="GO:0006508">
    <property type="term" value="P:proteolysis"/>
    <property type="evidence" value="ECO:0007669"/>
    <property type="project" value="InterPro"/>
</dbReference>
<keyword evidence="5" id="KW-0573">Peptidoglycan synthesis</keyword>
<evidence type="ECO:0000256" key="2">
    <source>
        <dbReference type="ARBA" id="ARBA00022729"/>
    </source>
</evidence>
<organism evidence="12 13">
    <name type="scientific">Candidatus Shapirobacteria bacterium CG03_land_8_20_14_0_80_40_19</name>
    <dbReference type="NCBI Taxonomy" id="1974880"/>
    <lineage>
        <taxon>Bacteria</taxon>
        <taxon>Candidatus Shapironibacteriota</taxon>
    </lineage>
</organism>
<feature type="domain" description="Peptidase S11 D-alanyl-D-alanine carboxypeptidase A N-terminal" evidence="11">
    <location>
        <begin position="62"/>
        <end position="285"/>
    </location>
</feature>
<evidence type="ECO:0000256" key="9">
    <source>
        <dbReference type="RuleBase" id="RU004016"/>
    </source>
</evidence>
<evidence type="ECO:0000256" key="1">
    <source>
        <dbReference type="ARBA" id="ARBA00007164"/>
    </source>
</evidence>
<proteinExistence type="inferred from homology"/>
<name>A0A2M7BBS8_9BACT</name>
<protein>
    <recommendedName>
        <fullName evidence="11">Peptidase S11 D-alanyl-D-alanine carboxypeptidase A N-terminal domain-containing protein</fullName>
    </recommendedName>
</protein>
<reference evidence="13" key="1">
    <citation type="submission" date="2017-09" db="EMBL/GenBank/DDBJ databases">
        <title>Depth-based differentiation of microbial function through sediment-hosted aquifers and enrichment of novel symbionts in the deep terrestrial subsurface.</title>
        <authorList>
            <person name="Probst A.J."/>
            <person name="Ladd B."/>
            <person name="Jarett J.K."/>
            <person name="Geller-Mcgrath D.E."/>
            <person name="Sieber C.M.K."/>
            <person name="Emerson J.B."/>
            <person name="Anantharaman K."/>
            <person name="Thomas B.C."/>
            <person name="Malmstrom R."/>
            <person name="Stieglmeier M."/>
            <person name="Klingl A."/>
            <person name="Woyke T."/>
            <person name="Ryan C.M."/>
            <person name="Banfield J.F."/>
        </authorList>
    </citation>
    <scope>NUCLEOTIDE SEQUENCE [LARGE SCALE GENOMIC DNA]</scope>
</reference>
<feature type="active site" description="Proton acceptor" evidence="7">
    <location>
        <position position="99"/>
    </location>
</feature>
<gene>
    <name evidence="12" type="ORF">COS55_03300</name>
</gene>
<feature type="transmembrane region" description="Helical" evidence="10">
    <location>
        <begin position="7"/>
        <end position="28"/>
    </location>
</feature>
<dbReference type="AlphaFoldDB" id="A0A2M7BBS8"/>
<evidence type="ECO:0000256" key="3">
    <source>
        <dbReference type="ARBA" id="ARBA00022801"/>
    </source>
</evidence>
<dbReference type="GO" id="GO:0009252">
    <property type="term" value="P:peptidoglycan biosynthetic process"/>
    <property type="evidence" value="ECO:0007669"/>
    <property type="project" value="UniProtKB-KW"/>
</dbReference>
<evidence type="ECO:0000256" key="10">
    <source>
        <dbReference type="SAM" id="Phobius"/>
    </source>
</evidence>
<dbReference type="PRINTS" id="PR00725">
    <property type="entry name" value="DADACBPTASE1"/>
</dbReference>
<keyword evidence="4" id="KW-0133">Cell shape</keyword>
<dbReference type="GO" id="GO:0071555">
    <property type="term" value="P:cell wall organization"/>
    <property type="evidence" value="ECO:0007669"/>
    <property type="project" value="UniProtKB-KW"/>
</dbReference>
<evidence type="ECO:0000256" key="7">
    <source>
        <dbReference type="PIRSR" id="PIRSR618044-1"/>
    </source>
</evidence>
<dbReference type="PANTHER" id="PTHR21581">
    <property type="entry name" value="D-ALANYL-D-ALANINE CARBOXYPEPTIDASE"/>
    <property type="match status" value="1"/>
</dbReference>
<feature type="active site" description="Acyl-ester intermediate" evidence="7">
    <location>
        <position position="96"/>
    </location>
</feature>
<dbReference type="SUPFAM" id="SSF56601">
    <property type="entry name" value="beta-lactamase/transpeptidase-like"/>
    <property type="match status" value="1"/>
</dbReference>
<keyword evidence="10" id="KW-0472">Membrane</keyword>
<evidence type="ECO:0000256" key="6">
    <source>
        <dbReference type="ARBA" id="ARBA00023316"/>
    </source>
</evidence>
<comment type="caution">
    <text evidence="12">The sequence shown here is derived from an EMBL/GenBank/DDBJ whole genome shotgun (WGS) entry which is preliminary data.</text>
</comment>
<dbReference type="EMBL" id="PEVD01000050">
    <property type="protein sequence ID" value="PIV00566.1"/>
    <property type="molecule type" value="Genomic_DNA"/>
</dbReference>
<keyword evidence="10" id="KW-1133">Transmembrane helix</keyword>
<dbReference type="InterPro" id="IPR001967">
    <property type="entry name" value="Peptidase_S11_N"/>
</dbReference>
<accession>A0A2M7BBS8</accession>
<evidence type="ECO:0000256" key="5">
    <source>
        <dbReference type="ARBA" id="ARBA00022984"/>
    </source>
</evidence>
<evidence type="ECO:0000313" key="13">
    <source>
        <dbReference type="Proteomes" id="UP000230399"/>
    </source>
</evidence>
<keyword evidence="6" id="KW-0961">Cell wall biogenesis/degradation</keyword>
<keyword evidence="3" id="KW-0378">Hydrolase</keyword>
<evidence type="ECO:0000256" key="4">
    <source>
        <dbReference type="ARBA" id="ARBA00022960"/>
    </source>
</evidence>
<keyword evidence="2" id="KW-0732">Signal</keyword>
<feature type="binding site" evidence="8">
    <location>
        <position position="256"/>
    </location>
    <ligand>
        <name>substrate</name>
    </ligand>
</feature>
<dbReference type="InterPro" id="IPR012338">
    <property type="entry name" value="Beta-lactam/transpept-like"/>
</dbReference>
<comment type="similarity">
    <text evidence="1 9">Belongs to the peptidase S11 family.</text>
</comment>
<dbReference type="Gene3D" id="3.40.710.10">
    <property type="entry name" value="DD-peptidase/beta-lactamase superfamily"/>
    <property type="match status" value="1"/>
</dbReference>
<dbReference type="Proteomes" id="UP000230399">
    <property type="component" value="Unassembled WGS sequence"/>
</dbReference>
<dbReference type="PANTHER" id="PTHR21581:SF6">
    <property type="entry name" value="TRAFFICKING PROTEIN PARTICLE COMPLEX SUBUNIT 12"/>
    <property type="match status" value="1"/>
</dbReference>
<dbReference type="GO" id="GO:0008360">
    <property type="term" value="P:regulation of cell shape"/>
    <property type="evidence" value="ECO:0007669"/>
    <property type="project" value="UniProtKB-KW"/>
</dbReference>
<keyword evidence="10" id="KW-0812">Transmembrane</keyword>
<evidence type="ECO:0000259" key="11">
    <source>
        <dbReference type="Pfam" id="PF00768"/>
    </source>
</evidence>
<evidence type="ECO:0000313" key="12">
    <source>
        <dbReference type="EMBL" id="PIV00566.1"/>
    </source>
</evidence>
<dbReference type="GO" id="GO:0009002">
    <property type="term" value="F:serine-type D-Ala-D-Ala carboxypeptidase activity"/>
    <property type="evidence" value="ECO:0007669"/>
    <property type="project" value="InterPro"/>
</dbReference>
<evidence type="ECO:0000256" key="8">
    <source>
        <dbReference type="PIRSR" id="PIRSR618044-2"/>
    </source>
</evidence>